<dbReference type="GO" id="GO:0004650">
    <property type="term" value="F:polygalacturonase activity"/>
    <property type="evidence" value="ECO:0007669"/>
    <property type="project" value="InterPro"/>
</dbReference>
<dbReference type="Gene3D" id="3.10.350.10">
    <property type="entry name" value="LysM domain"/>
    <property type="match status" value="2"/>
</dbReference>
<dbReference type="eggNOG" id="ENOG502SINF">
    <property type="taxonomic scope" value="Eukaryota"/>
</dbReference>
<dbReference type="SUPFAM" id="SSF51126">
    <property type="entry name" value="Pectin lyase-like"/>
    <property type="match status" value="2"/>
</dbReference>
<dbReference type="Pfam" id="PF01476">
    <property type="entry name" value="LysM"/>
    <property type="match status" value="1"/>
</dbReference>
<reference evidence="4 5" key="1">
    <citation type="journal article" date="2013" name="PLoS Genet.">
        <title>Genomic mechanisms accounting for the adaptation to parasitism in nematode-trapping fungi.</title>
        <authorList>
            <person name="Meerupati T."/>
            <person name="Andersson K.M."/>
            <person name="Friman E."/>
            <person name="Kumar D."/>
            <person name="Tunlid A."/>
            <person name="Ahren D."/>
        </authorList>
    </citation>
    <scope>NUCLEOTIDE SEQUENCE [LARGE SCALE GENOMIC DNA]</scope>
    <source>
        <strain evidence="4 5">CBS 200.50</strain>
    </source>
</reference>
<dbReference type="SMART" id="SM00257">
    <property type="entry name" value="LysM"/>
    <property type="match status" value="2"/>
</dbReference>
<dbReference type="OMA" id="NAHRVAN"/>
<evidence type="ECO:0000256" key="1">
    <source>
        <dbReference type="SAM" id="MobiDB-lite"/>
    </source>
</evidence>
<dbReference type="InterPro" id="IPR018392">
    <property type="entry name" value="LysM"/>
</dbReference>
<keyword evidence="2" id="KW-0472">Membrane</keyword>
<keyword evidence="5" id="KW-1185">Reference proteome</keyword>
<dbReference type="SUPFAM" id="SSF54106">
    <property type="entry name" value="LysM domain"/>
    <property type="match status" value="1"/>
</dbReference>
<dbReference type="Gene3D" id="2.160.20.10">
    <property type="entry name" value="Single-stranded right-handed beta-helix, Pectin lyase-like"/>
    <property type="match status" value="2"/>
</dbReference>
<dbReference type="CDD" id="cd23668">
    <property type="entry name" value="GH55_beta13glucanase-like"/>
    <property type="match status" value="1"/>
</dbReference>
<reference evidence="5" key="2">
    <citation type="submission" date="2013-04" db="EMBL/GenBank/DDBJ databases">
        <title>Genomic mechanisms accounting for the adaptation to parasitism in nematode-trapping fungi.</title>
        <authorList>
            <person name="Ahren D.G."/>
        </authorList>
    </citation>
    <scope>NUCLEOTIDE SEQUENCE [LARGE SCALE GENOMIC DNA]</scope>
    <source>
        <strain evidence="5">CBS 200.50</strain>
    </source>
</reference>
<feature type="region of interest" description="Disordered" evidence="1">
    <location>
        <begin position="1512"/>
        <end position="1536"/>
    </location>
</feature>
<comment type="caution">
    <text evidence="4">The sequence shown here is derived from an EMBL/GenBank/DDBJ whole genome shotgun (WGS) entry which is preliminary data.</text>
</comment>
<feature type="transmembrane region" description="Helical" evidence="2">
    <location>
        <begin position="1299"/>
        <end position="1316"/>
    </location>
</feature>
<evidence type="ECO:0000259" key="3">
    <source>
        <dbReference type="PROSITE" id="PS51782"/>
    </source>
</evidence>
<dbReference type="OrthoDB" id="1046782at2759"/>
<dbReference type="InterPro" id="IPR039279">
    <property type="entry name" value="QRT3-like"/>
</dbReference>
<dbReference type="STRING" id="1284197.S8B979"/>
<name>S8B979_DACHA</name>
<dbReference type="InterPro" id="IPR012334">
    <property type="entry name" value="Pectin_lyas_fold"/>
</dbReference>
<dbReference type="InterPro" id="IPR011050">
    <property type="entry name" value="Pectin_lyase_fold/virulence"/>
</dbReference>
<proteinExistence type="predicted"/>
<feature type="domain" description="LysM" evidence="3">
    <location>
        <begin position="1583"/>
        <end position="1632"/>
    </location>
</feature>
<evidence type="ECO:0000256" key="2">
    <source>
        <dbReference type="SAM" id="Phobius"/>
    </source>
</evidence>
<keyword evidence="2" id="KW-1133">Transmembrane helix</keyword>
<dbReference type="PANTHER" id="PTHR33928">
    <property type="entry name" value="POLYGALACTURONASE QRT3"/>
    <property type="match status" value="1"/>
</dbReference>
<dbReference type="HOGENOM" id="CLU_002540_3_1_1"/>
<feature type="domain" description="LysM" evidence="3">
    <location>
        <begin position="1459"/>
        <end position="1505"/>
    </location>
</feature>
<organism evidence="4 5">
    <name type="scientific">Dactylellina haptotyla (strain CBS 200.50)</name>
    <name type="common">Nematode-trapping fungus</name>
    <name type="synonym">Monacrosporium haptotylum</name>
    <dbReference type="NCBI Taxonomy" id="1284197"/>
    <lineage>
        <taxon>Eukaryota</taxon>
        <taxon>Fungi</taxon>
        <taxon>Dikarya</taxon>
        <taxon>Ascomycota</taxon>
        <taxon>Pezizomycotina</taxon>
        <taxon>Orbiliomycetes</taxon>
        <taxon>Orbiliales</taxon>
        <taxon>Orbiliaceae</taxon>
        <taxon>Dactylellina</taxon>
    </lineage>
</organism>
<dbReference type="Proteomes" id="UP000015100">
    <property type="component" value="Unassembled WGS sequence"/>
</dbReference>
<keyword evidence="2" id="KW-0812">Transmembrane</keyword>
<evidence type="ECO:0000313" key="4">
    <source>
        <dbReference type="EMBL" id="EPS35643.1"/>
    </source>
</evidence>
<evidence type="ECO:0000313" key="5">
    <source>
        <dbReference type="Proteomes" id="UP000015100"/>
    </source>
</evidence>
<accession>S8B979</accession>
<gene>
    <name evidence="4" type="ORF">H072_10908</name>
</gene>
<feature type="compositionally biased region" description="Low complexity" evidence="1">
    <location>
        <begin position="1513"/>
        <end position="1536"/>
    </location>
</feature>
<feature type="transmembrane region" description="Helical" evidence="2">
    <location>
        <begin position="1328"/>
        <end position="1349"/>
    </location>
</feature>
<dbReference type="InterPro" id="IPR024535">
    <property type="entry name" value="RHGA/B-epi-like_pectate_lyase"/>
</dbReference>
<dbReference type="InterPro" id="IPR036779">
    <property type="entry name" value="LysM_dom_sf"/>
</dbReference>
<feature type="transmembrane region" description="Helical" evidence="2">
    <location>
        <begin position="1355"/>
        <end position="1375"/>
    </location>
</feature>
<dbReference type="Pfam" id="PF12708">
    <property type="entry name" value="Pect-lyase_RHGA_epim"/>
    <property type="match status" value="2"/>
</dbReference>
<dbReference type="PANTHER" id="PTHR33928:SF2">
    <property type="entry name" value="PECTATE LYASE SUPERFAMILY PROTEIN DOMAIN-CONTAINING PROTEIN-RELATED"/>
    <property type="match status" value="1"/>
</dbReference>
<dbReference type="CDD" id="cd00118">
    <property type="entry name" value="LysM"/>
    <property type="match status" value="1"/>
</dbReference>
<dbReference type="PROSITE" id="PS51782">
    <property type="entry name" value="LYSM"/>
    <property type="match status" value="2"/>
</dbReference>
<dbReference type="EMBL" id="AQGS01001087">
    <property type="protein sequence ID" value="EPS35643.1"/>
    <property type="molecule type" value="Genomic_DNA"/>
</dbReference>
<sequence length="1801" mass="194379">MLNVTPLRKSKGGLQLQSLLLYLSLFCIFLLASITSAHPSHLHHFHHPRHALSSRTAENLTSEARVRSATSREISAARTLVRDAQAKAAVSNRNRLAHPFITHRRSSKNRFNKRQALNATNAPPQLFQVSEAVAKAAALLTEIDAPQIVEQNITRRDNLQERGTKWWMADKEHRGAWPWGGDRSYQVFRDVTDAKWATDGAARCVPDGKTDCTAAIENAMKAGKRCGAGCNGSTTKQAIVFFPSGTYLISRTIEIYFGTQMIGDARSWPLIVASPSFVGLGVFSVDHYVENGGVGPDGGAKEWYINTANFYRQIRNFSFDLRKAPTDSGVPTCGVHYQVGQATSIANVNFLMSKPLHYGIFAENGSGGHMSDMIFEGGGFGIYGGSQQFTAQRITFSNVDVAVQLIWDWGWSWKTVNIIGGTVGFKLVAADGDTNPAALHNTGSIIIIDSTFSGTKTAIQTFPVSSELKKGTTGITLENVLFKSVGQGVADTLGKSYYPGGSQNIHYWILGPIYFSPFSATREFVSGYAQETIKRSDDMTTPVNPRNLPVRPFFERSKPQYTANSWSDFVSVKSVGAKGDGVTDDRQVLQTVIDAAAQGNLIVYFDAGTYIVKDTLFIPPGSRIVGEAWAQIAAQGAAFAHEKEPKALVRVGSPGDVGNVEIQDILFTTQGVTPGAILVEWNIKHTPDELGPKAGMWDCHVRIGGAVGTDLTSKQCPPSLSSIERNCKGGAMMMHITPSASAYLENVWLWVADHDIDDPDLEGDDNNMDQCSIFVARGLLIESTEPVWLYGTASEHATFYQYNFYGAKNIFATMIQTESPYYQPIPKAPAPFAGQIGVFAGDKTYDDCPKGLGCDSSWALQISNSDNIYIAGAGLYSWFDSYDQTKCVDASNCQKALVELKNNAVAVQINNLITIGAKLMIVSDGVEITSAANLAVDFHPFWSQITSFGHGNGYNSQDVEDDEELPDFNVEPCTAHYDTMEDLDAAHDSIPSHCRSQYTLAALKSVYDNAILNYNRLLSEGYDQRFAVYAQAISDSAGKQVADFVEENGKKFFTCDVGEDTYCCSRCKELTQAGDRGCKRCFEETADKPCTRKCGGLVSCEAPIPKGGGVGPAGDGHDPIKYVPNSIRAKFPEPCPPDYSERGPGPTNPHQQAVWWTLPQDNHDKFFGELYENTGIPQDKISFVRRNRGNSCAPADKGNPNHPCQMDGYDYNFPQPHGFGAGDVQNPKKLVQDALTKSSTLGLQLNRALGAVMIKAYNGDVEELIDAVSLPIIVIAAAVDSMQKVEDAGIEIEEQKRKALILAFITAILFFVPIAGELLGSIAALADIASVITILGALGNVALDIYTVVDDPHNAPLAIFSLVLAPLALTDLAAISKAATIKRSMKAEEVAKLGGNVAKRMHIVQKIQFINMKEFLSLAITTGLLLNQVASRPLAAETGLTTPIKPQQTEKDEAPNCDLWYIAEEGETCLAISQKTGINLNNLYAWNPTFNAGCFKVKAGWGYCIDAPASEGATAPATSTTVAAPTTSTSTTTTTTTTATSTTTTMTSQIPTTTSVPTTTTTTSTVIQTPVPVQADQVDTCTGWKKVQDSDTCDSILKEFASNGLTNGELTQWNPALKSDCSGLFPNYYVCISIIPGTGPKITTTTAKPTTTAVTTTVVTTTTKSTTTPPPPPPVPTFTPQQFPPIKGKAVQCVTATPGKPAPPSNYAGNTLARALKEACAQMLPSGSKYLEKGLPYGGVAAEGGKNVNFYMKIWLGGFPVTNELCVEHMMNISNGCNTNGRTFGGCAYSSDLNFQACIFP</sequence>
<protein>
    <recommendedName>
        <fullName evidence="3">LysM domain-containing protein</fullName>
    </recommendedName>
</protein>